<keyword evidence="5" id="KW-1185">Reference proteome</keyword>
<protein>
    <submittedName>
        <fullName evidence="4">Uncharacterized protein</fullName>
    </submittedName>
</protein>
<feature type="coiled-coil region" evidence="1">
    <location>
        <begin position="164"/>
        <end position="191"/>
    </location>
</feature>
<dbReference type="Gramene" id="mRNA:HanXRQr2_Chr04g0151871">
    <property type="protein sequence ID" value="mRNA:HanXRQr2_Chr04g0151871"/>
    <property type="gene ID" value="HanXRQr2_Chr04g0151871"/>
</dbReference>
<reference evidence="4" key="2">
    <citation type="submission" date="2020-06" db="EMBL/GenBank/DDBJ databases">
        <title>Helianthus annuus Genome sequencing and assembly Release 2.</title>
        <authorList>
            <person name="Gouzy J."/>
            <person name="Langlade N."/>
            <person name="Munos S."/>
        </authorList>
    </citation>
    <scope>NUCLEOTIDE SEQUENCE</scope>
    <source>
        <tissue evidence="4">Leaves</tissue>
    </source>
</reference>
<keyword evidence="3" id="KW-0732">Signal</keyword>
<gene>
    <name evidence="4" type="ORF">HanXRQr2_Chr04g0151871</name>
</gene>
<sequence>MIRLCLLWILIKSDDTTYVVLGDAEAIEGEDVVTRTTKCMSDAGGKYVNVPNVKGFTKAGSSKPSTRRSSRRLLKGPNDSSDSELVDHSDDIEVYDEQEVEAEGKSKKGKELPLVVGKKGKSEGKKVVVSSAKGSPGKGREGSTDVNPGDVYVADWSVKRTQEYEEFSKKKDKMKDSMATLKKENESFAEKEKTLLSKVVDLTSKHEVDMKELKMHKEADKLQVKADREALDVQRKAFLEDKEGLKASLAQATSDNQWLIEHGFQQVVAYLLHSTEFNSDLGDVYTKLLNHGKHQGFVAGYKAHESRQPQEQSSFFQPQAFDVFKESVSQDGTVDLPLCGVLTLVIAKRPSRMVLRVL</sequence>
<comment type="caution">
    <text evidence="4">The sequence shown here is derived from an EMBL/GenBank/DDBJ whole genome shotgun (WGS) entry which is preliminary data.</text>
</comment>
<evidence type="ECO:0000256" key="1">
    <source>
        <dbReference type="SAM" id="Coils"/>
    </source>
</evidence>
<organism evidence="4 5">
    <name type="scientific">Helianthus annuus</name>
    <name type="common">Common sunflower</name>
    <dbReference type="NCBI Taxonomy" id="4232"/>
    <lineage>
        <taxon>Eukaryota</taxon>
        <taxon>Viridiplantae</taxon>
        <taxon>Streptophyta</taxon>
        <taxon>Embryophyta</taxon>
        <taxon>Tracheophyta</taxon>
        <taxon>Spermatophyta</taxon>
        <taxon>Magnoliopsida</taxon>
        <taxon>eudicotyledons</taxon>
        <taxon>Gunneridae</taxon>
        <taxon>Pentapetalae</taxon>
        <taxon>asterids</taxon>
        <taxon>campanulids</taxon>
        <taxon>Asterales</taxon>
        <taxon>Asteraceae</taxon>
        <taxon>Asteroideae</taxon>
        <taxon>Heliantheae alliance</taxon>
        <taxon>Heliantheae</taxon>
        <taxon>Helianthus</taxon>
    </lineage>
</organism>
<accession>A0A9K3J4Y3</accession>
<keyword evidence="1" id="KW-0175">Coiled coil</keyword>
<feature type="compositionally biased region" description="Basic and acidic residues" evidence="2">
    <location>
        <begin position="102"/>
        <end position="111"/>
    </location>
</feature>
<name>A0A9K3J4Y3_HELAN</name>
<evidence type="ECO:0000256" key="2">
    <source>
        <dbReference type="SAM" id="MobiDB-lite"/>
    </source>
</evidence>
<feature type="chain" id="PRO_5039896077" evidence="3">
    <location>
        <begin position="17"/>
        <end position="358"/>
    </location>
</feature>
<evidence type="ECO:0000313" key="4">
    <source>
        <dbReference type="EMBL" id="KAF5808991.1"/>
    </source>
</evidence>
<dbReference type="Proteomes" id="UP000215914">
    <property type="component" value="Unassembled WGS sequence"/>
</dbReference>
<reference evidence="4" key="1">
    <citation type="journal article" date="2017" name="Nature">
        <title>The sunflower genome provides insights into oil metabolism, flowering and Asterid evolution.</title>
        <authorList>
            <person name="Badouin H."/>
            <person name="Gouzy J."/>
            <person name="Grassa C.J."/>
            <person name="Murat F."/>
            <person name="Staton S.E."/>
            <person name="Cottret L."/>
            <person name="Lelandais-Briere C."/>
            <person name="Owens G.L."/>
            <person name="Carrere S."/>
            <person name="Mayjonade B."/>
            <person name="Legrand L."/>
            <person name="Gill N."/>
            <person name="Kane N.C."/>
            <person name="Bowers J.E."/>
            <person name="Hubner S."/>
            <person name="Bellec A."/>
            <person name="Berard A."/>
            <person name="Berges H."/>
            <person name="Blanchet N."/>
            <person name="Boniface M.C."/>
            <person name="Brunel D."/>
            <person name="Catrice O."/>
            <person name="Chaidir N."/>
            <person name="Claudel C."/>
            <person name="Donnadieu C."/>
            <person name="Faraut T."/>
            <person name="Fievet G."/>
            <person name="Helmstetter N."/>
            <person name="King M."/>
            <person name="Knapp S.J."/>
            <person name="Lai Z."/>
            <person name="Le Paslier M.C."/>
            <person name="Lippi Y."/>
            <person name="Lorenzon L."/>
            <person name="Mandel J.R."/>
            <person name="Marage G."/>
            <person name="Marchand G."/>
            <person name="Marquand E."/>
            <person name="Bret-Mestries E."/>
            <person name="Morien E."/>
            <person name="Nambeesan S."/>
            <person name="Nguyen T."/>
            <person name="Pegot-Espagnet P."/>
            <person name="Pouilly N."/>
            <person name="Raftis F."/>
            <person name="Sallet E."/>
            <person name="Schiex T."/>
            <person name="Thomas J."/>
            <person name="Vandecasteele C."/>
            <person name="Vares D."/>
            <person name="Vear F."/>
            <person name="Vautrin S."/>
            <person name="Crespi M."/>
            <person name="Mangin B."/>
            <person name="Burke J.M."/>
            <person name="Salse J."/>
            <person name="Munos S."/>
            <person name="Vincourt P."/>
            <person name="Rieseberg L.H."/>
            <person name="Langlade N.B."/>
        </authorList>
    </citation>
    <scope>NUCLEOTIDE SEQUENCE</scope>
    <source>
        <tissue evidence="4">Leaves</tissue>
    </source>
</reference>
<evidence type="ECO:0000256" key="3">
    <source>
        <dbReference type="SAM" id="SignalP"/>
    </source>
</evidence>
<feature type="signal peptide" evidence="3">
    <location>
        <begin position="1"/>
        <end position="16"/>
    </location>
</feature>
<proteinExistence type="predicted"/>
<feature type="compositionally biased region" description="Basic residues" evidence="2">
    <location>
        <begin position="65"/>
        <end position="74"/>
    </location>
</feature>
<evidence type="ECO:0000313" key="5">
    <source>
        <dbReference type="Proteomes" id="UP000215914"/>
    </source>
</evidence>
<dbReference type="AlphaFoldDB" id="A0A9K3J4Y3"/>
<dbReference type="EMBL" id="MNCJ02000319">
    <property type="protein sequence ID" value="KAF5808991.1"/>
    <property type="molecule type" value="Genomic_DNA"/>
</dbReference>
<feature type="region of interest" description="Disordered" evidence="2">
    <location>
        <begin position="55"/>
        <end position="148"/>
    </location>
</feature>
<feature type="compositionally biased region" description="Acidic residues" evidence="2">
    <location>
        <begin position="92"/>
        <end position="101"/>
    </location>
</feature>